<accession>A0A915I7B8</accession>
<keyword evidence="2" id="KW-1185">Reference proteome</keyword>
<evidence type="ECO:0000313" key="3">
    <source>
        <dbReference type="WBParaSite" id="nRc.2.0.1.t09657-RA"/>
    </source>
</evidence>
<sequence>MNLTPEQQLTNYPDQKKKKHRESSKKEKGVLCLAPITKNDRKTLVSQIKIKRRNTKVAGTLFNTSIESFYETISTERVLQATSTFMIEEMTAKLSILFGRRFQNLVDFSDDLGFNINVVIYTINRPIAKKYEESRNNMEKSHCDESKTVDPIWNITGIM</sequence>
<reference evidence="3" key="1">
    <citation type="submission" date="2022-11" db="UniProtKB">
        <authorList>
            <consortium name="WormBaseParasite"/>
        </authorList>
    </citation>
    <scope>IDENTIFICATION</scope>
</reference>
<dbReference type="Proteomes" id="UP000887565">
    <property type="component" value="Unplaced"/>
</dbReference>
<name>A0A915I7B8_ROMCU</name>
<protein>
    <submittedName>
        <fullName evidence="3">Uncharacterized protein</fullName>
    </submittedName>
</protein>
<evidence type="ECO:0000313" key="2">
    <source>
        <dbReference type="Proteomes" id="UP000887565"/>
    </source>
</evidence>
<proteinExistence type="predicted"/>
<evidence type="ECO:0000256" key="1">
    <source>
        <dbReference type="SAM" id="MobiDB-lite"/>
    </source>
</evidence>
<dbReference type="AlphaFoldDB" id="A0A915I7B8"/>
<organism evidence="2 3">
    <name type="scientific">Romanomermis culicivorax</name>
    <name type="common">Nematode worm</name>
    <dbReference type="NCBI Taxonomy" id="13658"/>
    <lineage>
        <taxon>Eukaryota</taxon>
        <taxon>Metazoa</taxon>
        <taxon>Ecdysozoa</taxon>
        <taxon>Nematoda</taxon>
        <taxon>Enoplea</taxon>
        <taxon>Dorylaimia</taxon>
        <taxon>Mermithida</taxon>
        <taxon>Mermithoidea</taxon>
        <taxon>Mermithidae</taxon>
        <taxon>Romanomermis</taxon>
    </lineage>
</organism>
<feature type="region of interest" description="Disordered" evidence="1">
    <location>
        <begin position="1"/>
        <end position="27"/>
    </location>
</feature>
<dbReference type="WBParaSite" id="nRc.2.0.1.t09657-RA">
    <property type="protein sequence ID" value="nRc.2.0.1.t09657-RA"/>
    <property type="gene ID" value="nRc.2.0.1.g09657"/>
</dbReference>
<feature type="compositionally biased region" description="Polar residues" evidence="1">
    <location>
        <begin position="1"/>
        <end position="13"/>
    </location>
</feature>